<dbReference type="InterPro" id="IPR024191">
    <property type="entry name" value="Peptidase_M61"/>
</dbReference>
<dbReference type="InterPro" id="IPR040756">
    <property type="entry name" value="Peptidase_M61_N"/>
</dbReference>
<comment type="caution">
    <text evidence="4">The sequence shown here is derived from an EMBL/GenBank/DDBJ whole genome shotgun (WGS) entry which is preliminary data.</text>
</comment>
<evidence type="ECO:0000256" key="1">
    <source>
        <dbReference type="SAM" id="SignalP"/>
    </source>
</evidence>
<dbReference type="InterPro" id="IPR036034">
    <property type="entry name" value="PDZ_sf"/>
</dbReference>
<dbReference type="InterPro" id="IPR007963">
    <property type="entry name" value="Peptidase_M61_catalytic"/>
</dbReference>
<evidence type="ECO:0000313" key="5">
    <source>
        <dbReference type="Proteomes" id="UP000321249"/>
    </source>
</evidence>
<dbReference type="Gene3D" id="2.30.42.10">
    <property type="match status" value="1"/>
</dbReference>
<dbReference type="SUPFAM" id="SSF50156">
    <property type="entry name" value="PDZ domain-like"/>
    <property type="match status" value="1"/>
</dbReference>
<accession>A0A5C6TXW4</accession>
<feature type="domain" description="Peptidase M61 N-terminal" evidence="3">
    <location>
        <begin position="54"/>
        <end position="226"/>
    </location>
</feature>
<feature type="domain" description="Peptidase M61 catalytic" evidence="2">
    <location>
        <begin position="318"/>
        <end position="434"/>
    </location>
</feature>
<evidence type="ECO:0000259" key="2">
    <source>
        <dbReference type="Pfam" id="PF05299"/>
    </source>
</evidence>
<evidence type="ECO:0000259" key="3">
    <source>
        <dbReference type="Pfam" id="PF17899"/>
    </source>
</evidence>
<sequence length="643" mass="71628">MMRRFPLFALALVLAASAGAPLVAQVGQAVPQPLPYADTIPAPRDIPYPGTIRLEVNATDTTRGIFQVTETIPVAQAGPMTLLYPKWLPGNHSPSGPIASVAGISFTANGRALNWRRDPVDVYAFHIDVPQGVREIVVRFQHLSAVASGQGRVEMTPNILNIQWEKVSFYPAGYFTRGITMQATALLPDGWQAATSLDVASRDGGRVSYRPVPYETLVDSPMFAGRYYRREDLGHNVALNIFADAPRYLAATPEQIQAHRNLVEQELRLFGTQHFNRYEFLLALTDELGGIGLEHLRSSENSAKPAYFTEWAQGSAGRDLLAHESTHSWNGKYRRGADLWTPNYNVPMRDSLLWVYEGQTQFWGYVLSARSGLMPVQDVRDALAQTAAYYDTLPGRQWRPLVDTTNDPIINQRRPQSWTSWQRSEDYYSEGQLVWLDVDAKIRELTHGARSINDFARAFFGINPGDQGLATYTFDDVVTTLNGVAPFDWATFLHDRVDAVRPHAPLDWIAAGGYRLVYRDTPSDYWKSREQARKILDLTFSLGMTIGEGGAVRTVSWDSPPFNAGLTNGTTIVAVNGDAYSHDNMREAIRAAQGTRTPIRLLVKQGDHYREVSIDYHDGLRYPTLERVGTGPSGLDALLSPID</sequence>
<dbReference type="EMBL" id="VOQQ01000001">
    <property type="protein sequence ID" value="TXC64970.1"/>
    <property type="molecule type" value="Genomic_DNA"/>
</dbReference>
<dbReference type="Gene3D" id="2.60.40.3650">
    <property type="match status" value="1"/>
</dbReference>
<evidence type="ECO:0000313" key="4">
    <source>
        <dbReference type="EMBL" id="TXC64970.1"/>
    </source>
</evidence>
<dbReference type="InterPro" id="IPR027268">
    <property type="entry name" value="Peptidase_M4/M1_CTD_sf"/>
</dbReference>
<gene>
    <name evidence="4" type="ORF">FRZ32_07870</name>
</gene>
<organism evidence="4 5">
    <name type="scientific">Allosphingosinicella ginsenosidimutans</name>
    <dbReference type="NCBI Taxonomy" id="1176539"/>
    <lineage>
        <taxon>Bacteria</taxon>
        <taxon>Pseudomonadati</taxon>
        <taxon>Pseudomonadota</taxon>
        <taxon>Alphaproteobacteria</taxon>
        <taxon>Sphingomonadales</taxon>
        <taxon>Sphingomonadaceae</taxon>
        <taxon>Allosphingosinicella</taxon>
    </lineage>
</organism>
<proteinExistence type="predicted"/>
<feature type="signal peptide" evidence="1">
    <location>
        <begin position="1"/>
        <end position="24"/>
    </location>
</feature>
<dbReference type="PIRSF" id="PIRSF016493">
    <property type="entry name" value="Glycyl_aminpptds"/>
    <property type="match status" value="1"/>
</dbReference>
<feature type="chain" id="PRO_5022815373" evidence="1">
    <location>
        <begin position="25"/>
        <end position="643"/>
    </location>
</feature>
<keyword evidence="1" id="KW-0732">Signal</keyword>
<keyword evidence="5" id="KW-1185">Reference proteome</keyword>
<dbReference type="OrthoDB" id="9778516at2"/>
<protein>
    <submittedName>
        <fullName evidence="4">M61 family metallopeptidase</fullName>
    </submittedName>
</protein>
<dbReference type="Pfam" id="PF17899">
    <property type="entry name" value="Peptidase_M61_N"/>
    <property type="match status" value="1"/>
</dbReference>
<dbReference type="AlphaFoldDB" id="A0A5C6TXW4"/>
<dbReference type="Proteomes" id="UP000321249">
    <property type="component" value="Unassembled WGS sequence"/>
</dbReference>
<name>A0A5C6TXW4_9SPHN</name>
<dbReference type="Pfam" id="PF05299">
    <property type="entry name" value="Peptidase_M61"/>
    <property type="match status" value="1"/>
</dbReference>
<reference evidence="4 5" key="1">
    <citation type="journal article" date="2015" name="J. Microbiol.">
        <title>Sphingosinicella ginsenosidimutans sp. nov., with ginsenoside converting activity.</title>
        <authorList>
            <person name="Kim J.K."/>
            <person name="Kang M.S."/>
            <person name="Park S.C."/>
            <person name="Kim K.M."/>
            <person name="Choi K."/>
            <person name="Yoon M.H."/>
            <person name="Im W.T."/>
        </authorList>
    </citation>
    <scope>NUCLEOTIDE SEQUENCE [LARGE SCALE GENOMIC DNA]</scope>
    <source>
        <strain evidence="4 5">BS-11</strain>
    </source>
</reference>
<dbReference type="Gene3D" id="1.10.390.10">
    <property type="entry name" value="Neutral Protease Domain 2"/>
    <property type="match status" value="1"/>
</dbReference>